<sequence>MADVLMKTIRKKTLRTKESLRETFGKVDRTTDEQFEDCCNDFNKQQKERTLNQASKGLYEAVREVYEPHWEGVEHVKAITHIYVKN</sequence>
<dbReference type="InterPro" id="IPR027267">
    <property type="entry name" value="AH/BAR_dom_sf"/>
</dbReference>
<name>A0A915JQU9_ROMCU</name>
<dbReference type="SUPFAM" id="SSF103657">
    <property type="entry name" value="BAR/IMD domain-like"/>
    <property type="match status" value="1"/>
</dbReference>
<organism evidence="1 2">
    <name type="scientific">Romanomermis culicivorax</name>
    <name type="common">Nematode worm</name>
    <dbReference type="NCBI Taxonomy" id="13658"/>
    <lineage>
        <taxon>Eukaryota</taxon>
        <taxon>Metazoa</taxon>
        <taxon>Ecdysozoa</taxon>
        <taxon>Nematoda</taxon>
        <taxon>Enoplea</taxon>
        <taxon>Dorylaimia</taxon>
        <taxon>Mermithida</taxon>
        <taxon>Mermithoidea</taxon>
        <taxon>Mermithidae</taxon>
        <taxon>Romanomermis</taxon>
    </lineage>
</organism>
<accession>A0A915JQU9</accession>
<dbReference type="Proteomes" id="UP000887565">
    <property type="component" value="Unplaced"/>
</dbReference>
<reference evidence="2" key="1">
    <citation type="submission" date="2022-11" db="UniProtKB">
        <authorList>
            <consortium name="WormBaseParasite"/>
        </authorList>
    </citation>
    <scope>IDENTIFICATION</scope>
</reference>
<evidence type="ECO:0000313" key="1">
    <source>
        <dbReference type="Proteomes" id="UP000887565"/>
    </source>
</evidence>
<dbReference type="PANTHER" id="PTHR46514">
    <property type="entry name" value="AMPHIPHYSIN"/>
    <property type="match status" value="1"/>
</dbReference>
<dbReference type="InterPro" id="IPR003005">
    <property type="entry name" value="Amphiphysin"/>
</dbReference>
<proteinExistence type="predicted"/>
<protein>
    <submittedName>
        <fullName evidence="2">BAR domain-containing protein</fullName>
    </submittedName>
</protein>
<dbReference type="GO" id="GO:0005543">
    <property type="term" value="F:phospholipid binding"/>
    <property type="evidence" value="ECO:0007669"/>
    <property type="project" value="TreeGrafter"/>
</dbReference>
<dbReference type="GO" id="GO:0005886">
    <property type="term" value="C:plasma membrane"/>
    <property type="evidence" value="ECO:0007669"/>
    <property type="project" value="TreeGrafter"/>
</dbReference>
<evidence type="ECO:0000313" key="2">
    <source>
        <dbReference type="WBParaSite" id="nRc.2.0.1.t28487-RA"/>
    </source>
</evidence>
<dbReference type="Gene3D" id="1.20.1270.60">
    <property type="entry name" value="Arfaptin homology (AH) domain/BAR domain"/>
    <property type="match status" value="1"/>
</dbReference>
<dbReference type="PANTHER" id="PTHR46514:SF3">
    <property type="entry name" value="AMPHIPHYSIN"/>
    <property type="match status" value="1"/>
</dbReference>
<keyword evidence="1" id="KW-1185">Reference proteome</keyword>
<dbReference type="AlphaFoldDB" id="A0A915JQU9"/>
<dbReference type="WBParaSite" id="nRc.2.0.1.t28487-RA">
    <property type="protein sequence ID" value="nRc.2.0.1.t28487-RA"/>
    <property type="gene ID" value="nRc.2.0.1.g28487"/>
</dbReference>